<dbReference type="Gene3D" id="2.40.50.140">
    <property type="entry name" value="Nucleic acid-binding proteins"/>
    <property type="match status" value="1"/>
</dbReference>
<evidence type="ECO:0000256" key="1">
    <source>
        <dbReference type="ARBA" id="ARBA00004123"/>
    </source>
</evidence>
<keyword evidence="5" id="KW-0808">Transferase</keyword>
<dbReference type="GO" id="GO:0006363">
    <property type="term" value="P:termination of RNA polymerase I transcription"/>
    <property type="evidence" value="ECO:0007669"/>
    <property type="project" value="EnsemblFungi"/>
</dbReference>
<dbReference type="Proteomes" id="UP000008673">
    <property type="component" value="Unassembled WGS sequence"/>
</dbReference>
<dbReference type="GO" id="GO:0005666">
    <property type="term" value="C:RNA polymerase III complex"/>
    <property type="evidence" value="ECO:0007669"/>
    <property type="project" value="EnsemblFungi"/>
</dbReference>
<dbReference type="PIRSF" id="PIRSF000779">
    <property type="entry name" value="RNA_pol_Rpb8"/>
    <property type="match status" value="1"/>
</dbReference>
<dbReference type="GO" id="GO:0005665">
    <property type="term" value="C:RNA polymerase II, core complex"/>
    <property type="evidence" value="ECO:0007669"/>
    <property type="project" value="UniProtKB-UniRule"/>
</dbReference>
<dbReference type="GO" id="GO:0006362">
    <property type="term" value="P:transcription elongation by RNA polymerase I"/>
    <property type="evidence" value="ECO:0007669"/>
    <property type="project" value="EnsemblFungi"/>
</dbReference>
<protein>
    <recommendedName>
        <fullName evidence="4">DNA-directed RNA polymerases I, II, and III subunit RPABC3</fullName>
    </recommendedName>
</protein>
<comment type="subcellular location">
    <subcellularLocation>
        <location evidence="1">Nucleus</location>
    </subcellularLocation>
</comment>
<dbReference type="STRING" id="871575.W1Q8N3"/>
<proteinExistence type="inferred from homology"/>
<dbReference type="GeneID" id="25772488"/>
<dbReference type="GO" id="GO:0006384">
    <property type="term" value="P:transcription initiation at RNA polymerase III promoter"/>
    <property type="evidence" value="ECO:0007669"/>
    <property type="project" value="EnsemblFungi"/>
</dbReference>
<keyword evidence="5" id="KW-0240">DNA-directed RNA polymerase</keyword>
<dbReference type="Pfam" id="PF03870">
    <property type="entry name" value="RNA_pol_Rpb8"/>
    <property type="match status" value="1"/>
</dbReference>
<dbReference type="SMART" id="SM00658">
    <property type="entry name" value="RPOL8c"/>
    <property type="match status" value="1"/>
</dbReference>
<keyword evidence="5" id="KW-0548">Nucleotidyltransferase</keyword>
<dbReference type="GO" id="GO:0042797">
    <property type="term" value="P:tRNA transcription by RNA polymerase III"/>
    <property type="evidence" value="ECO:0007669"/>
    <property type="project" value="EnsemblFungi"/>
</dbReference>
<dbReference type="KEGG" id="opa:HPODL_03041"/>
<dbReference type="GO" id="GO:0003899">
    <property type="term" value="F:DNA-directed RNA polymerase activity"/>
    <property type="evidence" value="ECO:0007669"/>
    <property type="project" value="UniProtKB-UniRule"/>
</dbReference>
<dbReference type="PANTHER" id="PTHR10917:SF0">
    <property type="entry name" value="DNA-DIRECTED RNA POLYMERASES I, II, AND III SUBUNIT RPABC3"/>
    <property type="match status" value="1"/>
</dbReference>
<sequence length="148" mass="16486">MSSTLFDDIFSVQSLDSARYDKVSRIIANSTSSADTKLTLDINTELFPVSTGDSLSVTLAKSLALEGAEDDQSMFSTNGSWRPPKPGQRSLMDEYDYVMHGTVYKFEEGKDDNISVYVSFGGLLMCLEGNYRSLSSLKQENLYILIRH</sequence>
<evidence type="ECO:0000313" key="5">
    <source>
        <dbReference type="EMBL" id="ESW96417.1"/>
    </source>
</evidence>
<dbReference type="InterPro" id="IPR005570">
    <property type="entry name" value="RPABC3"/>
</dbReference>
<keyword evidence="5" id="KW-0804">Transcription</keyword>
<dbReference type="OMA" id="KEDDKGW"/>
<dbReference type="eggNOG" id="KOG3400">
    <property type="taxonomic scope" value="Eukaryota"/>
</dbReference>
<dbReference type="GO" id="GO:0006367">
    <property type="term" value="P:transcription initiation at RNA polymerase II promoter"/>
    <property type="evidence" value="ECO:0007669"/>
    <property type="project" value="EnsemblFungi"/>
</dbReference>
<dbReference type="RefSeq" id="XP_013932847.1">
    <property type="nucleotide sequence ID" value="XM_014077372.1"/>
</dbReference>
<dbReference type="GO" id="GO:0003968">
    <property type="term" value="F:RNA-directed RNA polymerase activity"/>
    <property type="evidence" value="ECO:0007669"/>
    <property type="project" value="EnsemblFungi"/>
</dbReference>
<keyword evidence="6" id="KW-1185">Reference proteome</keyword>
<evidence type="ECO:0000256" key="3">
    <source>
        <dbReference type="ARBA" id="ARBA00023242"/>
    </source>
</evidence>
<evidence type="ECO:0000256" key="2">
    <source>
        <dbReference type="ARBA" id="ARBA00008912"/>
    </source>
</evidence>
<keyword evidence="3 4" id="KW-0539">Nucleus</keyword>
<evidence type="ECO:0000256" key="4">
    <source>
        <dbReference type="PIRNR" id="PIRNR000779"/>
    </source>
</evidence>
<name>W1Q8N3_OGAPD</name>
<evidence type="ECO:0000313" key="6">
    <source>
        <dbReference type="Proteomes" id="UP000008673"/>
    </source>
</evidence>
<dbReference type="GO" id="GO:0005736">
    <property type="term" value="C:RNA polymerase I complex"/>
    <property type="evidence" value="ECO:0007669"/>
    <property type="project" value="EnsemblFungi"/>
</dbReference>
<organism evidence="5 6">
    <name type="scientific">Ogataea parapolymorpha (strain ATCC 26012 / BCRC 20466 / JCM 22074 / NRRL Y-7560 / DL-1)</name>
    <name type="common">Yeast</name>
    <name type="synonym">Hansenula polymorpha</name>
    <dbReference type="NCBI Taxonomy" id="871575"/>
    <lineage>
        <taxon>Eukaryota</taxon>
        <taxon>Fungi</taxon>
        <taxon>Dikarya</taxon>
        <taxon>Ascomycota</taxon>
        <taxon>Saccharomycotina</taxon>
        <taxon>Pichiomycetes</taxon>
        <taxon>Pichiales</taxon>
        <taxon>Pichiaceae</taxon>
        <taxon>Ogataea</taxon>
    </lineage>
</organism>
<accession>W1Q8N3</accession>
<dbReference type="OrthoDB" id="20018at2759"/>
<dbReference type="EMBL" id="AEOI02000010">
    <property type="protein sequence ID" value="ESW96417.1"/>
    <property type="molecule type" value="Genomic_DNA"/>
</dbReference>
<comment type="caution">
    <text evidence="5">The sequence shown here is derived from an EMBL/GenBank/DDBJ whole genome shotgun (WGS) entry which is preliminary data.</text>
</comment>
<gene>
    <name evidence="5" type="ORF">HPODL_03041</name>
</gene>
<comment type="function">
    <text evidence="4">DNA-dependent RNA polymerase catalyzes the transcription of DNA into RNA using the four ribonucleoside triphosphates as substrates. Common component of RNA polymerases I, II and III which synthesize ribosomal RNA precursors, mRNA precursors and many functional non-coding RNAs, and small RNAs, such as 5S rRNA and tRNAs, respectively.</text>
</comment>
<dbReference type="GO" id="GO:0006361">
    <property type="term" value="P:transcription initiation at RNA polymerase I promoter"/>
    <property type="evidence" value="ECO:0007669"/>
    <property type="project" value="EnsemblFungi"/>
</dbReference>
<comment type="similarity">
    <text evidence="2 4">Belongs to the eukaryotic RPB8 RNA polymerase subunit family.</text>
</comment>
<dbReference type="GO" id="GO:0006386">
    <property type="term" value="P:termination of RNA polymerase III transcription"/>
    <property type="evidence" value="ECO:0007669"/>
    <property type="project" value="EnsemblFungi"/>
</dbReference>
<dbReference type="AlphaFoldDB" id="W1Q8N3"/>
<dbReference type="GO" id="GO:0006368">
    <property type="term" value="P:transcription elongation by RNA polymerase II"/>
    <property type="evidence" value="ECO:0007669"/>
    <property type="project" value="EnsemblFungi"/>
</dbReference>
<reference evidence="5 6" key="1">
    <citation type="journal article" date="2013" name="BMC Genomics">
        <title>Genome sequence and analysis of methylotrophic yeast Hansenula polymorpha DL1.</title>
        <authorList>
            <person name="Ravin N.V."/>
            <person name="Eldarov M.A."/>
            <person name="Kadnikov V.V."/>
            <person name="Beletsky A.V."/>
            <person name="Schneider J."/>
            <person name="Mardanova E.S."/>
            <person name="Smekalova E.M."/>
            <person name="Zvereva M.I."/>
            <person name="Dontsova O.A."/>
            <person name="Mardanov A.V."/>
            <person name="Skryabin K.G."/>
        </authorList>
    </citation>
    <scope>NUCLEOTIDE SEQUENCE [LARGE SCALE GENOMIC DNA]</scope>
    <source>
        <strain evidence="6">ATCC 26012 / BCRC 20466 / JCM 22074 / NRRL Y-7560 / DL-1</strain>
    </source>
</reference>
<dbReference type="PANTHER" id="PTHR10917">
    <property type="entry name" value="DNA-DIRECTED RNA POLYMERASES I, II, AND III SUBUNIT RPABC3"/>
    <property type="match status" value="1"/>
</dbReference>
<dbReference type="FunFam" id="2.40.50.140:FF:000191">
    <property type="entry name" value="DNA-directed RNA polymerases I, II, and III subunit RPABC3"/>
    <property type="match status" value="1"/>
</dbReference>
<dbReference type="HOGENOM" id="CLU_103864_1_0_1"/>
<dbReference type="InterPro" id="IPR012340">
    <property type="entry name" value="NA-bd_OB-fold"/>
</dbReference>
<dbReference type="SUPFAM" id="SSF50249">
    <property type="entry name" value="Nucleic acid-binding proteins"/>
    <property type="match status" value="1"/>
</dbReference>